<evidence type="ECO:0000313" key="3">
    <source>
        <dbReference type="Proteomes" id="UP000287651"/>
    </source>
</evidence>
<dbReference type="AlphaFoldDB" id="A0A427AQT2"/>
<keyword evidence="1" id="KW-1133">Transmembrane helix</keyword>
<dbReference type="EMBL" id="AMZH03001631">
    <property type="protein sequence ID" value="RRT78604.1"/>
    <property type="molecule type" value="Genomic_DNA"/>
</dbReference>
<feature type="transmembrane region" description="Helical" evidence="1">
    <location>
        <begin position="52"/>
        <end position="72"/>
    </location>
</feature>
<dbReference type="Proteomes" id="UP000287651">
    <property type="component" value="Unassembled WGS sequence"/>
</dbReference>
<proteinExistence type="predicted"/>
<accession>A0A427AQT2</accession>
<name>A0A427AQT2_ENSVE</name>
<protein>
    <recommendedName>
        <fullName evidence="4">Transmembrane protein</fullName>
    </recommendedName>
</protein>
<evidence type="ECO:0008006" key="4">
    <source>
        <dbReference type="Google" id="ProtNLM"/>
    </source>
</evidence>
<reference evidence="2 3" key="1">
    <citation type="journal article" date="2014" name="Agronomy (Basel)">
        <title>A Draft Genome Sequence for Ensete ventricosum, the Drought-Tolerant Tree Against Hunger.</title>
        <authorList>
            <person name="Harrison J."/>
            <person name="Moore K.A."/>
            <person name="Paszkiewicz K."/>
            <person name="Jones T."/>
            <person name="Grant M."/>
            <person name="Ambacheew D."/>
            <person name="Muzemil S."/>
            <person name="Studholme D.J."/>
        </authorList>
    </citation>
    <scope>NUCLEOTIDE SEQUENCE [LARGE SCALE GENOMIC DNA]</scope>
</reference>
<sequence>MTSTVVTVHGCAHNITTIVATIIGNYIGAFAIGSDNVVIAISSDDAATTTCSGTVVVTVVAAIIATITLLLLM</sequence>
<comment type="caution">
    <text evidence="2">The sequence shown here is derived from an EMBL/GenBank/DDBJ whole genome shotgun (WGS) entry which is preliminary data.</text>
</comment>
<evidence type="ECO:0000256" key="1">
    <source>
        <dbReference type="SAM" id="Phobius"/>
    </source>
</evidence>
<keyword evidence="1" id="KW-0812">Transmembrane</keyword>
<organism evidence="2 3">
    <name type="scientific">Ensete ventricosum</name>
    <name type="common">Abyssinian banana</name>
    <name type="synonym">Musa ensete</name>
    <dbReference type="NCBI Taxonomy" id="4639"/>
    <lineage>
        <taxon>Eukaryota</taxon>
        <taxon>Viridiplantae</taxon>
        <taxon>Streptophyta</taxon>
        <taxon>Embryophyta</taxon>
        <taxon>Tracheophyta</taxon>
        <taxon>Spermatophyta</taxon>
        <taxon>Magnoliopsida</taxon>
        <taxon>Liliopsida</taxon>
        <taxon>Zingiberales</taxon>
        <taxon>Musaceae</taxon>
        <taxon>Ensete</taxon>
    </lineage>
</organism>
<keyword evidence="1" id="KW-0472">Membrane</keyword>
<evidence type="ECO:0000313" key="2">
    <source>
        <dbReference type="EMBL" id="RRT78604.1"/>
    </source>
</evidence>
<gene>
    <name evidence="2" type="ORF">B296_00014017</name>
</gene>